<keyword evidence="1" id="KW-0472">Membrane</keyword>
<keyword evidence="1" id="KW-1133">Transmembrane helix</keyword>
<accession>A0A7Y9IAS0</accession>
<keyword evidence="1" id="KW-0812">Transmembrane</keyword>
<dbReference type="RefSeq" id="WP_179754052.1">
    <property type="nucleotide sequence ID" value="NZ_JACCBU010000001.1"/>
</dbReference>
<evidence type="ECO:0000256" key="1">
    <source>
        <dbReference type="SAM" id="Phobius"/>
    </source>
</evidence>
<name>A0A7Y9IAS0_9ACTN</name>
<organism evidence="2 3">
    <name type="scientific">Microlunatus parietis</name>
    <dbReference type="NCBI Taxonomy" id="682979"/>
    <lineage>
        <taxon>Bacteria</taxon>
        <taxon>Bacillati</taxon>
        <taxon>Actinomycetota</taxon>
        <taxon>Actinomycetes</taxon>
        <taxon>Propionibacteriales</taxon>
        <taxon>Propionibacteriaceae</taxon>
        <taxon>Microlunatus</taxon>
    </lineage>
</organism>
<keyword evidence="3" id="KW-1185">Reference proteome</keyword>
<feature type="transmembrane region" description="Helical" evidence="1">
    <location>
        <begin position="12"/>
        <end position="32"/>
    </location>
</feature>
<dbReference type="AlphaFoldDB" id="A0A7Y9IAS0"/>
<reference evidence="2 3" key="1">
    <citation type="submission" date="2020-07" db="EMBL/GenBank/DDBJ databases">
        <title>Sequencing the genomes of 1000 actinobacteria strains.</title>
        <authorList>
            <person name="Klenk H.-P."/>
        </authorList>
    </citation>
    <scope>NUCLEOTIDE SEQUENCE [LARGE SCALE GENOMIC DNA]</scope>
    <source>
        <strain evidence="2 3">DSM 22083</strain>
    </source>
</reference>
<dbReference type="EMBL" id="JACCBU010000001">
    <property type="protein sequence ID" value="NYE72919.1"/>
    <property type="molecule type" value="Genomic_DNA"/>
</dbReference>
<sequence>MADKKKDTEAVPAWLIIGIMAALAAAVIGLAGRNAKGRKQYQQLVDSIREIVEEGRARAETAAEVLTDTGHDLAKDVQRRARKAKRRLG</sequence>
<evidence type="ECO:0000313" key="3">
    <source>
        <dbReference type="Proteomes" id="UP000569914"/>
    </source>
</evidence>
<evidence type="ECO:0000313" key="2">
    <source>
        <dbReference type="EMBL" id="NYE72919.1"/>
    </source>
</evidence>
<gene>
    <name evidence="2" type="ORF">BKA15_004248</name>
</gene>
<protein>
    <submittedName>
        <fullName evidence="2">Gas vesicle protein</fullName>
    </submittedName>
</protein>
<proteinExistence type="predicted"/>
<comment type="caution">
    <text evidence="2">The sequence shown here is derived from an EMBL/GenBank/DDBJ whole genome shotgun (WGS) entry which is preliminary data.</text>
</comment>
<dbReference type="Proteomes" id="UP000569914">
    <property type="component" value="Unassembled WGS sequence"/>
</dbReference>